<dbReference type="Pfam" id="PF17766">
    <property type="entry name" value="fn3_6"/>
    <property type="match status" value="1"/>
</dbReference>
<dbReference type="PANTHER" id="PTHR10795">
    <property type="entry name" value="PROPROTEIN CONVERTASE SUBTILISIN/KEXIN"/>
    <property type="match status" value="1"/>
</dbReference>
<evidence type="ECO:0000256" key="4">
    <source>
        <dbReference type="ARBA" id="ARBA00022801"/>
    </source>
</evidence>
<dbReference type="Gene3D" id="3.40.50.200">
    <property type="entry name" value="Peptidase S8/S53 domain"/>
    <property type="match status" value="1"/>
</dbReference>
<comment type="similarity">
    <text evidence="1 6">Belongs to the peptidase S8 family.</text>
</comment>
<keyword evidence="5" id="KW-0720">Serine protease</keyword>
<dbReference type="InterPro" id="IPR041469">
    <property type="entry name" value="Subtilisin-like_FN3"/>
</dbReference>
<dbReference type="GO" id="GO:0006508">
    <property type="term" value="P:proteolysis"/>
    <property type="evidence" value="ECO:0007669"/>
    <property type="project" value="UniProtKB-KW"/>
</dbReference>
<feature type="domain" description="Peptidase S8/S53" evidence="7">
    <location>
        <begin position="1"/>
        <end position="46"/>
    </location>
</feature>
<accession>A0ABD3C1D0</accession>
<keyword evidence="2" id="KW-0645">Protease</keyword>
<comment type="caution">
    <text evidence="9">The sequence shown here is derived from an EMBL/GenBank/DDBJ whole genome shotgun (WGS) entry which is preliminary data.</text>
</comment>
<evidence type="ECO:0000313" key="10">
    <source>
        <dbReference type="Proteomes" id="UP001632038"/>
    </source>
</evidence>
<dbReference type="InterPro" id="IPR045051">
    <property type="entry name" value="SBT"/>
</dbReference>
<evidence type="ECO:0000256" key="2">
    <source>
        <dbReference type="ARBA" id="ARBA00022670"/>
    </source>
</evidence>
<dbReference type="SUPFAM" id="SSF52743">
    <property type="entry name" value="Subtilisin-like"/>
    <property type="match status" value="1"/>
</dbReference>
<proteinExistence type="inferred from homology"/>
<dbReference type="InterPro" id="IPR000209">
    <property type="entry name" value="Peptidase_S8/S53_dom"/>
</dbReference>
<dbReference type="PROSITE" id="PS51892">
    <property type="entry name" value="SUBTILASE"/>
    <property type="match status" value="1"/>
</dbReference>
<evidence type="ECO:0000313" key="9">
    <source>
        <dbReference type="EMBL" id="KAL3623585.1"/>
    </source>
</evidence>
<keyword evidence="10" id="KW-1185">Reference proteome</keyword>
<evidence type="ECO:0000256" key="5">
    <source>
        <dbReference type="ARBA" id="ARBA00022825"/>
    </source>
</evidence>
<dbReference type="EMBL" id="JAVIJP010000054">
    <property type="protein sequence ID" value="KAL3623585.1"/>
    <property type="molecule type" value="Genomic_DNA"/>
</dbReference>
<dbReference type="Gene3D" id="2.60.40.2310">
    <property type="match status" value="1"/>
</dbReference>
<dbReference type="GO" id="GO:0008236">
    <property type="term" value="F:serine-type peptidase activity"/>
    <property type="evidence" value="ECO:0007669"/>
    <property type="project" value="UniProtKB-KW"/>
</dbReference>
<evidence type="ECO:0000256" key="1">
    <source>
        <dbReference type="ARBA" id="ARBA00011073"/>
    </source>
</evidence>
<sequence length="219" mass="23915">MSGTSMSCPHISGLAALVKAAHPKWSPSAIKSALMTTAYTVDNTNSPLSDAFNNSTSTPYAQGSGYVNIPKALDPGLVYDITPRDYIKFVCSLNYADKYFLKLTQLHKKTACKGKSLQPGQLNYPSFSVLFNNETKVVVHSRVLTNVGCAGSIYTVSVDMPANVKVTVHPKKLVFKNVGDRKRYNVTFEPKSSTKGMEAFGSIVWKNDLHEVRSPIAFA</sequence>
<dbReference type="InterPro" id="IPR023828">
    <property type="entry name" value="Peptidase_S8_Ser-AS"/>
</dbReference>
<dbReference type="FunFam" id="2.60.40.2310:FF:000001">
    <property type="entry name" value="Subtilisin-like protease SBT1.5"/>
    <property type="match status" value="1"/>
</dbReference>
<dbReference type="PROSITE" id="PS00138">
    <property type="entry name" value="SUBTILASE_SER"/>
    <property type="match status" value="1"/>
</dbReference>
<organism evidence="9 10">
    <name type="scientific">Castilleja foliolosa</name>
    <dbReference type="NCBI Taxonomy" id="1961234"/>
    <lineage>
        <taxon>Eukaryota</taxon>
        <taxon>Viridiplantae</taxon>
        <taxon>Streptophyta</taxon>
        <taxon>Embryophyta</taxon>
        <taxon>Tracheophyta</taxon>
        <taxon>Spermatophyta</taxon>
        <taxon>Magnoliopsida</taxon>
        <taxon>eudicotyledons</taxon>
        <taxon>Gunneridae</taxon>
        <taxon>Pentapetalae</taxon>
        <taxon>asterids</taxon>
        <taxon>lamiids</taxon>
        <taxon>Lamiales</taxon>
        <taxon>Orobanchaceae</taxon>
        <taxon>Pedicularideae</taxon>
        <taxon>Castillejinae</taxon>
        <taxon>Castilleja</taxon>
    </lineage>
</organism>
<name>A0ABD3C1D0_9LAMI</name>
<reference evidence="10" key="1">
    <citation type="journal article" date="2024" name="IScience">
        <title>Strigolactones Initiate the Formation of Haustorium-like Structures in Castilleja.</title>
        <authorList>
            <person name="Buerger M."/>
            <person name="Peterson D."/>
            <person name="Chory J."/>
        </authorList>
    </citation>
    <scope>NUCLEOTIDE SEQUENCE [LARGE SCALE GENOMIC DNA]</scope>
</reference>
<evidence type="ECO:0000259" key="7">
    <source>
        <dbReference type="Pfam" id="PF00082"/>
    </source>
</evidence>
<dbReference type="Proteomes" id="UP001632038">
    <property type="component" value="Unassembled WGS sequence"/>
</dbReference>
<feature type="domain" description="Subtilisin-like protease fibronectin type-III" evidence="8">
    <location>
        <begin position="121"/>
        <end position="217"/>
    </location>
</feature>
<evidence type="ECO:0000259" key="8">
    <source>
        <dbReference type="Pfam" id="PF17766"/>
    </source>
</evidence>
<keyword evidence="3" id="KW-0732">Signal</keyword>
<dbReference type="InterPro" id="IPR036852">
    <property type="entry name" value="Peptidase_S8/S53_dom_sf"/>
</dbReference>
<keyword evidence="4" id="KW-0378">Hydrolase</keyword>
<gene>
    <name evidence="9" type="ORF">CASFOL_032401</name>
</gene>
<comment type="caution">
    <text evidence="6">Lacks conserved residue(s) required for the propagation of feature annotation.</text>
</comment>
<protein>
    <submittedName>
        <fullName evidence="9">Uncharacterized protein</fullName>
    </submittedName>
</protein>
<evidence type="ECO:0000256" key="6">
    <source>
        <dbReference type="PROSITE-ProRule" id="PRU01240"/>
    </source>
</evidence>
<dbReference type="Pfam" id="PF00082">
    <property type="entry name" value="Peptidase_S8"/>
    <property type="match status" value="1"/>
</dbReference>
<evidence type="ECO:0000256" key="3">
    <source>
        <dbReference type="ARBA" id="ARBA00022729"/>
    </source>
</evidence>
<dbReference type="AlphaFoldDB" id="A0ABD3C1D0"/>